<name>A0A7X5X6P0_STRMQ</name>
<sequence length="62" mass="6801">MLAGWQCLLAVSVLVHYQLGLGSQLQHPLQQCRHPASQSQCQHQSTHPALGSALRENSADLR</sequence>
<evidence type="ECO:0000313" key="2">
    <source>
        <dbReference type="EMBL" id="NIY67603.1"/>
    </source>
</evidence>
<accession>A0A7X5X6P0</accession>
<evidence type="ECO:0000256" key="1">
    <source>
        <dbReference type="SAM" id="MobiDB-lite"/>
    </source>
</evidence>
<dbReference type="AlphaFoldDB" id="A0A7X5X6P0"/>
<dbReference type="Proteomes" id="UP000536624">
    <property type="component" value="Unassembled WGS sequence"/>
</dbReference>
<reference evidence="2 3" key="1">
    <citation type="submission" date="2020-02" db="EMBL/GenBank/DDBJ databases">
        <title>Streptomyces malaysiensis DSM14702 (JHCC583434, PFL_A843) Genome sequencing and assembly.</title>
        <authorList>
            <person name="Samborskyy M."/>
        </authorList>
    </citation>
    <scope>NUCLEOTIDE SEQUENCE [LARGE SCALE GENOMIC DNA]</scope>
    <source>
        <strain evidence="2 3">DSM 14702</strain>
    </source>
</reference>
<comment type="caution">
    <text evidence="2">The sequence shown here is derived from an EMBL/GenBank/DDBJ whole genome shotgun (WGS) entry which is preliminary data.</text>
</comment>
<protein>
    <submittedName>
        <fullName evidence="2">Uncharacterized protein</fullName>
    </submittedName>
</protein>
<organism evidence="2 3">
    <name type="scientific">Streptomyces malaysiensis</name>
    <dbReference type="NCBI Taxonomy" id="92644"/>
    <lineage>
        <taxon>Bacteria</taxon>
        <taxon>Bacillati</taxon>
        <taxon>Actinomycetota</taxon>
        <taxon>Actinomycetes</taxon>
        <taxon>Kitasatosporales</taxon>
        <taxon>Streptomycetaceae</taxon>
        <taxon>Streptomyces</taxon>
        <taxon>Streptomyces violaceusniger group</taxon>
    </lineage>
</organism>
<feature type="region of interest" description="Disordered" evidence="1">
    <location>
        <begin position="36"/>
        <end position="62"/>
    </location>
</feature>
<proteinExistence type="predicted"/>
<gene>
    <name evidence="2" type="ORF">SMALB_5663</name>
</gene>
<evidence type="ECO:0000313" key="3">
    <source>
        <dbReference type="Proteomes" id="UP000536624"/>
    </source>
</evidence>
<feature type="compositionally biased region" description="Polar residues" evidence="1">
    <location>
        <begin position="36"/>
        <end position="47"/>
    </location>
</feature>
<dbReference type="EMBL" id="JAALLH010000001">
    <property type="protein sequence ID" value="NIY67603.1"/>
    <property type="molecule type" value="Genomic_DNA"/>
</dbReference>